<proteinExistence type="predicted"/>
<dbReference type="InterPro" id="IPR016032">
    <property type="entry name" value="Sig_transdc_resp-reg_C-effctor"/>
</dbReference>
<dbReference type="EMBL" id="BAAAGE010000005">
    <property type="protein sequence ID" value="GAA0731281.1"/>
    <property type="molecule type" value="Genomic_DNA"/>
</dbReference>
<evidence type="ECO:0008006" key="3">
    <source>
        <dbReference type="Google" id="ProtNLM"/>
    </source>
</evidence>
<gene>
    <name evidence="1" type="ORF">GCM10009430_43280</name>
</gene>
<accession>A0ABP3UDS8</accession>
<organism evidence="1 2">
    <name type="scientific">Aquimarina litoralis</name>
    <dbReference type="NCBI Taxonomy" id="584605"/>
    <lineage>
        <taxon>Bacteria</taxon>
        <taxon>Pseudomonadati</taxon>
        <taxon>Bacteroidota</taxon>
        <taxon>Flavobacteriia</taxon>
        <taxon>Flavobacteriales</taxon>
        <taxon>Flavobacteriaceae</taxon>
        <taxon>Aquimarina</taxon>
    </lineage>
</organism>
<keyword evidence="2" id="KW-1185">Reference proteome</keyword>
<evidence type="ECO:0000313" key="2">
    <source>
        <dbReference type="Proteomes" id="UP001501758"/>
    </source>
</evidence>
<dbReference type="Gene3D" id="1.10.10.10">
    <property type="entry name" value="Winged helix-like DNA-binding domain superfamily/Winged helix DNA-binding domain"/>
    <property type="match status" value="1"/>
</dbReference>
<dbReference type="Proteomes" id="UP001501758">
    <property type="component" value="Unassembled WGS sequence"/>
</dbReference>
<comment type="caution">
    <text evidence="1">The sequence shown here is derived from an EMBL/GenBank/DDBJ whole genome shotgun (WGS) entry which is preliminary data.</text>
</comment>
<dbReference type="RefSeq" id="WP_343914333.1">
    <property type="nucleotide sequence ID" value="NZ_BAAAGE010000005.1"/>
</dbReference>
<sequence>MNMTTVSNFERTIITVITRDSTQEFIQLLHQYKTTVNIMNVIPNTIESWGITPDTIVIDSISYSQWEQQINKIKEESIYKEIPVIVLNEKEVSLEDVLSLKDKEFLLLHRNETISIIRAIFGTVKYWRKLNESLIKTNQLNRILSTNYLSLDAKTECLEKSKNQIEAIYPISNSEVKTELIKINNNIIQNLKNGNHYELFKAHFEEVHPQFYKKLLLKESSLSNNDLKLAALLKMGFNNTEISFFMGISISGVKKAIQRLRKKLGLDPASSLRQFIYTIEV</sequence>
<protein>
    <recommendedName>
        <fullName evidence="3">HTH luxR-type domain-containing protein</fullName>
    </recommendedName>
</protein>
<dbReference type="SUPFAM" id="SSF46894">
    <property type="entry name" value="C-terminal effector domain of the bipartite response regulators"/>
    <property type="match status" value="1"/>
</dbReference>
<evidence type="ECO:0000313" key="1">
    <source>
        <dbReference type="EMBL" id="GAA0731281.1"/>
    </source>
</evidence>
<name>A0ABP3UDS8_9FLAO</name>
<reference evidence="2" key="1">
    <citation type="journal article" date="2019" name="Int. J. Syst. Evol. Microbiol.">
        <title>The Global Catalogue of Microorganisms (GCM) 10K type strain sequencing project: providing services to taxonomists for standard genome sequencing and annotation.</title>
        <authorList>
            <consortium name="The Broad Institute Genomics Platform"/>
            <consortium name="The Broad Institute Genome Sequencing Center for Infectious Disease"/>
            <person name="Wu L."/>
            <person name="Ma J."/>
        </authorList>
    </citation>
    <scope>NUCLEOTIDE SEQUENCE [LARGE SCALE GENOMIC DNA]</scope>
    <source>
        <strain evidence="2">JCM 15974</strain>
    </source>
</reference>
<dbReference type="InterPro" id="IPR036388">
    <property type="entry name" value="WH-like_DNA-bd_sf"/>
</dbReference>